<dbReference type="UniPathway" id="UPA00196"/>
<keyword evidence="13" id="KW-1185">Reference proteome</keyword>
<feature type="region of interest" description="Disordered" evidence="10">
    <location>
        <begin position="1"/>
        <end position="30"/>
    </location>
</feature>
<evidence type="ECO:0000256" key="7">
    <source>
        <dbReference type="ARBA" id="ARBA00022989"/>
    </source>
</evidence>
<dbReference type="PANTHER" id="PTHR21072">
    <property type="entry name" value="GPI TRANSAMIDASE COMPONENT PIG-S"/>
    <property type="match status" value="1"/>
</dbReference>
<evidence type="ECO:0000256" key="1">
    <source>
        <dbReference type="ARBA" id="ARBA00004477"/>
    </source>
</evidence>
<dbReference type="InterPro" id="IPR019540">
    <property type="entry name" value="PtdIno-glycan_biosynth_class_S"/>
</dbReference>
<keyword evidence="6" id="KW-0256">Endoplasmic reticulum</keyword>
<dbReference type="GO" id="GO:0006506">
    <property type="term" value="P:GPI anchor biosynthetic process"/>
    <property type="evidence" value="ECO:0007669"/>
    <property type="project" value="UniProtKB-UniPathway"/>
</dbReference>
<evidence type="ECO:0000256" key="6">
    <source>
        <dbReference type="ARBA" id="ARBA00022824"/>
    </source>
</evidence>
<evidence type="ECO:0000256" key="2">
    <source>
        <dbReference type="ARBA" id="ARBA00004687"/>
    </source>
</evidence>
<dbReference type="GO" id="GO:0016255">
    <property type="term" value="P:attachment of GPI anchor to protein"/>
    <property type="evidence" value="ECO:0007669"/>
    <property type="project" value="InterPro"/>
</dbReference>
<keyword evidence="5 11" id="KW-0812">Transmembrane</keyword>
<evidence type="ECO:0000256" key="10">
    <source>
        <dbReference type="SAM" id="MobiDB-lite"/>
    </source>
</evidence>
<sequence length="518" mass="57668">MSAPKSNNSDAYSISPMPKFKYRKKDPPPESFESVRVRRLIILSFWVIIITIGVPIWWTTTAIFRASLPTNQMLDWANGKECRPVFPLRIAIKADSLNINEAQNLLRTTQHALDDLNDFSAHHLRLYLLPRNNSIVKDRFFTSTGSEEALVIRLIPSNDTKSSLHPYFSILDIYYTPNQVPSSSSFSSPLATYITLQLRTLFSEERAMISHLLSISNSDHGAEYKPSDALQKWTSRTMKYSPSYHLTFSLFTPTSTPTNWPIAHAIERYINPFIESLRPISDFSIDTQIQFYATPGVSGSKLRKEDLSLFINAAEWPLSPSIGGEPTINFVVYVGDIEIHGGANSWLIPQWGGVVILSPSEVEDLRPAMLIFAKQLLSLLGAPETGSFPFRLQTLTRVRSASLLLKASSTLGSLARLTLALPSIAIPRSVADGVTKTIVSLHHACEGLGGHVGLEQARNAERQAEKAFFEKSMVGQVYFPDEHKIAVYLPLLGPVGVPLVVGVIKEVKSWYKGRKVSL</sequence>
<reference evidence="12 13" key="1">
    <citation type="journal article" date="2014" name="BMC Genomics">
        <title>Adaptive genomic structural variation in the grape powdery mildew pathogen, Erysiphe necator.</title>
        <authorList>
            <person name="Jones L."/>
            <person name="Riaz S."/>
            <person name="Morales-Cruz A."/>
            <person name="Amrine K.C."/>
            <person name="McGuire B."/>
            <person name="Gubler W.D."/>
            <person name="Walker M.A."/>
            <person name="Cantu D."/>
        </authorList>
    </citation>
    <scope>NUCLEOTIDE SEQUENCE [LARGE SCALE GENOMIC DNA]</scope>
    <source>
        <strain evidence="13">c</strain>
    </source>
</reference>
<comment type="pathway">
    <text evidence="2">Glycolipid biosynthesis; glycosylphosphatidylinositol-anchor biosynthesis.</text>
</comment>
<comment type="similarity">
    <text evidence="3">Belongs to the PIGS family.</text>
</comment>
<dbReference type="OMA" id="AEHKYAV"/>
<keyword evidence="8 11" id="KW-0472">Membrane</keyword>
<dbReference type="Pfam" id="PF10510">
    <property type="entry name" value="PIG-S"/>
    <property type="match status" value="1"/>
</dbReference>
<keyword evidence="9" id="KW-0325">Glycoprotein</keyword>
<evidence type="ECO:0000256" key="11">
    <source>
        <dbReference type="SAM" id="Phobius"/>
    </source>
</evidence>
<comment type="caution">
    <text evidence="12">The sequence shown here is derived from an EMBL/GenBank/DDBJ whole genome shotgun (WGS) entry which is preliminary data.</text>
</comment>
<proteinExistence type="inferred from homology"/>
<evidence type="ECO:0000256" key="9">
    <source>
        <dbReference type="ARBA" id="ARBA00023180"/>
    </source>
</evidence>
<dbReference type="HOGENOM" id="CLU_010026_3_1_1"/>
<accession>A0A0B1PAN2</accession>
<dbReference type="GO" id="GO:0042765">
    <property type="term" value="C:GPI-anchor transamidase complex"/>
    <property type="evidence" value="ECO:0007669"/>
    <property type="project" value="InterPro"/>
</dbReference>
<evidence type="ECO:0000313" key="12">
    <source>
        <dbReference type="EMBL" id="KHJ34036.1"/>
    </source>
</evidence>
<evidence type="ECO:0000313" key="13">
    <source>
        <dbReference type="Proteomes" id="UP000030854"/>
    </source>
</evidence>
<keyword evidence="7 11" id="KW-1133">Transmembrane helix</keyword>
<evidence type="ECO:0000256" key="4">
    <source>
        <dbReference type="ARBA" id="ARBA00022502"/>
    </source>
</evidence>
<organism evidence="12 13">
    <name type="scientific">Uncinula necator</name>
    <name type="common">Grape powdery mildew</name>
    <dbReference type="NCBI Taxonomy" id="52586"/>
    <lineage>
        <taxon>Eukaryota</taxon>
        <taxon>Fungi</taxon>
        <taxon>Dikarya</taxon>
        <taxon>Ascomycota</taxon>
        <taxon>Pezizomycotina</taxon>
        <taxon>Leotiomycetes</taxon>
        <taxon>Erysiphales</taxon>
        <taxon>Erysiphaceae</taxon>
        <taxon>Erysiphe</taxon>
    </lineage>
</organism>
<comment type="subcellular location">
    <subcellularLocation>
        <location evidence="1">Endoplasmic reticulum membrane</location>
        <topology evidence="1">Multi-pass membrane protein</topology>
    </subcellularLocation>
</comment>
<dbReference type="EMBL" id="JNVN01001090">
    <property type="protein sequence ID" value="KHJ34036.1"/>
    <property type="molecule type" value="Genomic_DNA"/>
</dbReference>
<protein>
    <submittedName>
        <fullName evidence="12">Putative phosphatidylinositol-glycan biosynthesis class s protein</fullName>
    </submittedName>
</protein>
<gene>
    <name evidence="12" type="ORF">EV44_g5650</name>
</gene>
<evidence type="ECO:0000256" key="3">
    <source>
        <dbReference type="ARBA" id="ARBA00005316"/>
    </source>
</evidence>
<name>A0A0B1PAN2_UNCNE</name>
<dbReference type="PANTHER" id="PTHR21072:SF13">
    <property type="entry name" value="GPI TRANSAMIDASE COMPONENT PIG-S"/>
    <property type="match status" value="1"/>
</dbReference>
<evidence type="ECO:0000256" key="5">
    <source>
        <dbReference type="ARBA" id="ARBA00022692"/>
    </source>
</evidence>
<dbReference type="AlphaFoldDB" id="A0A0B1PAN2"/>
<evidence type="ECO:0000256" key="8">
    <source>
        <dbReference type="ARBA" id="ARBA00023136"/>
    </source>
</evidence>
<feature type="transmembrane region" description="Helical" evidence="11">
    <location>
        <begin position="40"/>
        <end position="58"/>
    </location>
</feature>
<dbReference type="STRING" id="52586.A0A0B1PAN2"/>
<keyword evidence="4" id="KW-0337">GPI-anchor biosynthesis</keyword>
<feature type="compositionally biased region" description="Polar residues" evidence="10">
    <location>
        <begin position="1"/>
        <end position="12"/>
    </location>
</feature>
<dbReference type="Proteomes" id="UP000030854">
    <property type="component" value="Unassembled WGS sequence"/>
</dbReference>